<reference evidence="2 3" key="1">
    <citation type="submission" date="2019-05" db="EMBL/GenBank/DDBJ databases">
        <title>Emergence of the Ug99 lineage of the wheat stem rust pathogen through somatic hybridization.</title>
        <authorList>
            <person name="Li F."/>
            <person name="Upadhyaya N.M."/>
            <person name="Sperschneider J."/>
            <person name="Matny O."/>
            <person name="Nguyen-Phuc H."/>
            <person name="Mago R."/>
            <person name="Raley C."/>
            <person name="Miller M.E."/>
            <person name="Silverstein K.A.T."/>
            <person name="Henningsen E."/>
            <person name="Hirsch C.D."/>
            <person name="Visser B."/>
            <person name="Pretorius Z.A."/>
            <person name="Steffenson B.J."/>
            <person name="Schwessinger B."/>
            <person name="Dodds P.N."/>
            <person name="Figueroa M."/>
        </authorList>
    </citation>
    <scope>NUCLEOTIDE SEQUENCE [LARGE SCALE GENOMIC DNA]</scope>
    <source>
        <strain evidence="2 3">Ug99</strain>
    </source>
</reference>
<accession>A0A5B0PPN9</accession>
<dbReference type="EMBL" id="VDEP01000337">
    <property type="protein sequence ID" value="KAA1102692.1"/>
    <property type="molecule type" value="Genomic_DNA"/>
</dbReference>
<feature type="region of interest" description="Disordered" evidence="1">
    <location>
        <begin position="77"/>
        <end position="196"/>
    </location>
</feature>
<feature type="compositionally biased region" description="Polar residues" evidence="1">
    <location>
        <begin position="131"/>
        <end position="140"/>
    </location>
</feature>
<gene>
    <name evidence="2" type="ORF">PGTUg99_031860</name>
</gene>
<protein>
    <submittedName>
        <fullName evidence="2">Uncharacterized protein</fullName>
    </submittedName>
</protein>
<comment type="caution">
    <text evidence="2">The sequence shown here is derived from an EMBL/GenBank/DDBJ whole genome shotgun (WGS) entry which is preliminary data.</text>
</comment>
<dbReference type="Proteomes" id="UP000325313">
    <property type="component" value="Unassembled WGS sequence"/>
</dbReference>
<evidence type="ECO:0000313" key="3">
    <source>
        <dbReference type="Proteomes" id="UP000325313"/>
    </source>
</evidence>
<organism evidence="2 3">
    <name type="scientific">Puccinia graminis f. sp. tritici</name>
    <dbReference type="NCBI Taxonomy" id="56615"/>
    <lineage>
        <taxon>Eukaryota</taxon>
        <taxon>Fungi</taxon>
        <taxon>Dikarya</taxon>
        <taxon>Basidiomycota</taxon>
        <taxon>Pucciniomycotina</taxon>
        <taxon>Pucciniomycetes</taxon>
        <taxon>Pucciniales</taxon>
        <taxon>Pucciniaceae</taxon>
        <taxon>Puccinia</taxon>
    </lineage>
</organism>
<feature type="compositionally biased region" description="Low complexity" evidence="1">
    <location>
        <begin position="77"/>
        <end position="94"/>
    </location>
</feature>
<evidence type="ECO:0000313" key="2">
    <source>
        <dbReference type="EMBL" id="KAA1102692.1"/>
    </source>
</evidence>
<dbReference type="AlphaFoldDB" id="A0A5B0PPN9"/>
<evidence type="ECO:0000256" key="1">
    <source>
        <dbReference type="SAM" id="MobiDB-lite"/>
    </source>
</evidence>
<name>A0A5B0PPN9_PUCGR</name>
<feature type="compositionally biased region" description="Basic and acidic residues" evidence="1">
    <location>
        <begin position="116"/>
        <end position="125"/>
    </location>
</feature>
<feature type="compositionally biased region" description="Basic and acidic residues" evidence="1">
    <location>
        <begin position="314"/>
        <end position="328"/>
    </location>
</feature>
<sequence length="369" mass="41969">MSDSPSYPTLTYDIISTTIKRESEVTYSYYWKVKEIRTYQVTTQKTYLRSNNELLGQNQHKRVVAILIKKTRQNLDTVSATATNNPTTSSGNTAVPDNNTEVGIIREPRTSPTPEESPRRGEDNRNPSPNPDQRGTTPATTRRDSVNSRESTGKTDIYLNYLNQSNNSIEMSDYNNRSRDNNGEPTSEYYQRRGFPTASVIPVDRRRYLKEKNKTLTDDSVSSPNRREVRKVLLQNDGKQKLVRTSHEPSDRGSYQSPSKLLPRGFLRNDSVARTGKYADQDSRMGSQLDPSVPLLRSDSQSPTKRGKTTQQRHRSEPQSRRPTESPRPKQSSKIRRSESESTNKSPIGQKTHDERPTVSLCDAKTRVL</sequence>
<proteinExistence type="predicted"/>
<feature type="compositionally biased region" description="Basic and acidic residues" evidence="1">
    <location>
        <begin position="141"/>
        <end position="153"/>
    </location>
</feature>
<feature type="region of interest" description="Disordered" evidence="1">
    <location>
        <begin position="234"/>
        <end position="369"/>
    </location>
</feature>
<feature type="compositionally biased region" description="Polar residues" evidence="1">
    <location>
        <begin position="161"/>
        <end position="175"/>
    </location>
</feature>